<protein>
    <recommendedName>
        <fullName evidence="4">40S ribosomal protein S8</fullName>
    </recommendedName>
</protein>
<proteinExistence type="inferred from homology"/>
<evidence type="ECO:0000256" key="1">
    <source>
        <dbReference type="ARBA" id="ARBA00005257"/>
    </source>
</evidence>
<evidence type="ECO:0000313" key="6">
    <source>
        <dbReference type="EMBL" id="KAA6384184.1"/>
    </source>
</evidence>
<evidence type="ECO:0000313" key="7">
    <source>
        <dbReference type="Proteomes" id="UP000324800"/>
    </source>
</evidence>
<dbReference type="Proteomes" id="UP000324800">
    <property type="component" value="Unassembled WGS sequence"/>
</dbReference>
<organism evidence="6 7">
    <name type="scientific">Streblomastix strix</name>
    <dbReference type="NCBI Taxonomy" id="222440"/>
    <lineage>
        <taxon>Eukaryota</taxon>
        <taxon>Metamonada</taxon>
        <taxon>Preaxostyla</taxon>
        <taxon>Oxymonadida</taxon>
        <taxon>Streblomastigidae</taxon>
        <taxon>Streblomastix</taxon>
    </lineage>
</organism>
<dbReference type="AlphaFoldDB" id="A0A5J4VNU3"/>
<dbReference type="NCBIfam" id="TIGR00307">
    <property type="entry name" value="eS8"/>
    <property type="match status" value="1"/>
</dbReference>
<comment type="caution">
    <text evidence="6">The sequence shown here is derived from an EMBL/GenBank/DDBJ whole genome shotgun (WGS) entry which is preliminary data.</text>
</comment>
<feature type="non-terminal residue" evidence="6">
    <location>
        <position position="126"/>
    </location>
</feature>
<reference evidence="6 7" key="1">
    <citation type="submission" date="2019-03" db="EMBL/GenBank/DDBJ databases">
        <title>Single cell metagenomics reveals metabolic interactions within the superorganism composed of flagellate Streblomastix strix and complex community of Bacteroidetes bacteria on its surface.</title>
        <authorList>
            <person name="Treitli S.C."/>
            <person name="Kolisko M."/>
            <person name="Husnik F."/>
            <person name="Keeling P."/>
            <person name="Hampl V."/>
        </authorList>
    </citation>
    <scope>NUCLEOTIDE SEQUENCE [LARGE SCALE GENOMIC DNA]</scope>
    <source>
        <strain evidence="6">ST1C</strain>
    </source>
</reference>
<feature type="region of interest" description="Disordered" evidence="5">
    <location>
        <begin position="1"/>
        <end position="25"/>
    </location>
</feature>
<dbReference type="GO" id="GO:0006412">
    <property type="term" value="P:translation"/>
    <property type="evidence" value="ECO:0007669"/>
    <property type="project" value="InterPro"/>
</dbReference>
<dbReference type="GO" id="GO:1990904">
    <property type="term" value="C:ribonucleoprotein complex"/>
    <property type="evidence" value="ECO:0007669"/>
    <property type="project" value="UniProtKB-KW"/>
</dbReference>
<dbReference type="PANTHER" id="PTHR10394">
    <property type="entry name" value="40S RIBOSOMAL PROTEIN S8"/>
    <property type="match status" value="1"/>
</dbReference>
<sequence length="126" mass="14369">MGITRNRIHKRRATSGKQKAWRKKKKYEIGRPPAMTHLGGTRVHQVRCRGGIIKHRALRLESGNFSWGTEVSTRKARILNVVYNASNNELVRMKTLVKGCIIEIDAAPFAAWYEKHYGIAIGKQKT</sequence>
<dbReference type="GO" id="GO:0005840">
    <property type="term" value="C:ribosome"/>
    <property type="evidence" value="ECO:0007669"/>
    <property type="project" value="UniProtKB-KW"/>
</dbReference>
<keyword evidence="2 4" id="KW-0689">Ribosomal protein</keyword>
<dbReference type="CDD" id="cd11380">
    <property type="entry name" value="Ribosomal_S8e_like"/>
    <property type="match status" value="1"/>
</dbReference>
<evidence type="ECO:0000256" key="4">
    <source>
        <dbReference type="RuleBase" id="RU000669"/>
    </source>
</evidence>
<evidence type="ECO:0000256" key="2">
    <source>
        <dbReference type="ARBA" id="ARBA00022980"/>
    </source>
</evidence>
<dbReference type="EMBL" id="SNRW01005877">
    <property type="protein sequence ID" value="KAA6384184.1"/>
    <property type="molecule type" value="Genomic_DNA"/>
</dbReference>
<dbReference type="GO" id="GO:0003735">
    <property type="term" value="F:structural constituent of ribosome"/>
    <property type="evidence" value="ECO:0007669"/>
    <property type="project" value="InterPro"/>
</dbReference>
<gene>
    <name evidence="6" type="ORF">EZS28_020288</name>
</gene>
<name>A0A5J4VNU3_9EUKA</name>
<evidence type="ECO:0000256" key="3">
    <source>
        <dbReference type="ARBA" id="ARBA00023274"/>
    </source>
</evidence>
<dbReference type="InterPro" id="IPR022309">
    <property type="entry name" value="Ribosomal_Se8/biogenesis_NSA2"/>
</dbReference>
<comment type="similarity">
    <text evidence="1 4">Belongs to the eukaryotic ribosomal protein eS8 family.</text>
</comment>
<dbReference type="OrthoDB" id="1703270at2759"/>
<dbReference type="InterPro" id="IPR001047">
    <property type="entry name" value="Ribosomal_eS8"/>
</dbReference>
<dbReference type="Pfam" id="PF01201">
    <property type="entry name" value="Ribosomal_S8e"/>
    <property type="match status" value="1"/>
</dbReference>
<evidence type="ECO:0000256" key="5">
    <source>
        <dbReference type="SAM" id="MobiDB-lite"/>
    </source>
</evidence>
<accession>A0A5J4VNU3</accession>
<dbReference type="Gene3D" id="3.10.290.70">
    <property type="match status" value="1"/>
</dbReference>
<keyword evidence="3 4" id="KW-0687">Ribonucleoprotein</keyword>